<organism evidence="2 3">
    <name type="scientific">Taxus chinensis</name>
    <name type="common">Chinese yew</name>
    <name type="synonym">Taxus wallichiana var. chinensis</name>
    <dbReference type="NCBI Taxonomy" id="29808"/>
    <lineage>
        <taxon>Eukaryota</taxon>
        <taxon>Viridiplantae</taxon>
        <taxon>Streptophyta</taxon>
        <taxon>Embryophyta</taxon>
        <taxon>Tracheophyta</taxon>
        <taxon>Spermatophyta</taxon>
        <taxon>Pinopsida</taxon>
        <taxon>Pinidae</taxon>
        <taxon>Conifers II</taxon>
        <taxon>Cupressales</taxon>
        <taxon>Taxaceae</taxon>
        <taxon>Taxus</taxon>
    </lineage>
</organism>
<proteinExistence type="predicted"/>
<evidence type="ECO:0000313" key="2">
    <source>
        <dbReference type="EMBL" id="KAH9313611.1"/>
    </source>
</evidence>
<evidence type="ECO:0000256" key="1">
    <source>
        <dbReference type="SAM" id="MobiDB-lite"/>
    </source>
</evidence>
<accession>A0AA38L6P9</accession>
<dbReference type="AlphaFoldDB" id="A0AA38L6P9"/>
<gene>
    <name evidence="2" type="ORF">KI387_022238</name>
</gene>
<name>A0AA38L6P9_TAXCH</name>
<keyword evidence="3" id="KW-1185">Reference proteome</keyword>
<reference evidence="2 3" key="1">
    <citation type="journal article" date="2021" name="Nat. Plants">
        <title>The Taxus genome provides insights into paclitaxel biosynthesis.</title>
        <authorList>
            <person name="Xiong X."/>
            <person name="Gou J."/>
            <person name="Liao Q."/>
            <person name="Li Y."/>
            <person name="Zhou Q."/>
            <person name="Bi G."/>
            <person name="Li C."/>
            <person name="Du R."/>
            <person name="Wang X."/>
            <person name="Sun T."/>
            <person name="Guo L."/>
            <person name="Liang H."/>
            <person name="Lu P."/>
            <person name="Wu Y."/>
            <person name="Zhang Z."/>
            <person name="Ro D.K."/>
            <person name="Shang Y."/>
            <person name="Huang S."/>
            <person name="Yan J."/>
        </authorList>
    </citation>
    <scope>NUCLEOTIDE SEQUENCE [LARGE SCALE GENOMIC DNA]</scope>
    <source>
        <strain evidence="2">Ta-2019</strain>
    </source>
</reference>
<feature type="region of interest" description="Disordered" evidence="1">
    <location>
        <begin position="25"/>
        <end position="63"/>
    </location>
</feature>
<comment type="caution">
    <text evidence="2">The sequence shown here is derived from an EMBL/GenBank/DDBJ whole genome shotgun (WGS) entry which is preliminary data.</text>
</comment>
<dbReference type="Proteomes" id="UP000824469">
    <property type="component" value="Unassembled WGS sequence"/>
</dbReference>
<evidence type="ECO:0000313" key="3">
    <source>
        <dbReference type="Proteomes" id="UP000824469"/>
    </source>
</evidence>
<sequence>MASSNEPTLQIQQTGYRWALKWNSRVGEENTSVKETKAQRKRNEKGSKSLGSANDSERAPKLA</sequence>
<feature type="compositionally biased region" description="Basic and acidic residues" evidence="1">
    <location>
        <begin position="26"/>
        <end position="38"/>
    </location>
</feature>
<feature type="non-terminal residue" evidence="2">
    <location>
        <position position="63"/>
    </location>
</feature>
<dbReference type="EMBL" id="JAHRHJ020000005">
    <property type="protein sequence ID" value="KAH9313611.1"/>
    <property type="molecule type" value="Genomic_DNA"/>
</dbReference>
<protein>
    <submittedName>
        <fullName evidence="2">Uncharacterized protein</fullName>
    </submittedName>
</protein>